<dbReference type="InterPro" id="IPR006059">
    <property type="entry name" value="SBP"/>
</dbReference>
<dbReference type="PANTHER" id="PTHR43649">
    <property type="entry name" value="ARABINOSE-BINDING PROTEIN-RELATED"/>
    <property type="match status" value="1"/>
</dbReference>
<evidence type="ECO:0000256" key="1">
    <source>
        <dbReference type="ARBA" id="ARBA00004418"/>
    </source>
</evidence>
<gene>
    <name evidence="5" type="ORF">FN976_27025</name>
</gene>
<dbReference type="SUPFAM" id="SSF53850">
    <property type="entry name" value="Periplasmic binding protein-like II"/>
    <property type="match status" value="1"/>
</dbReference>
<dbReference type="GO" id="GO:0042597">
    <property type="term" value="C:periplasmic space"/>
    <property type="evidence" value="ECO:0007669"/>
    <property type="project" value="UniProtKB-SubCell"/>
</dbReference>
<dbReference type="Pfam" id="PF13416">
    <property type="entry name" value="SBP_bac_8"/>
    <property type="match status" value="1"/>
</dbReference>
<name>A0A562ZES5_9BURK</name>
<accession>A0A562ZES5</accession>
<evidence type="ECO:0000313" key="5">
    <source>
        <dbReference type="EMBL" id="TWO66034.1"/>
    </source>
</evidence>
<comment type="subcellular location">
    <subcellularLocation>
        <location evidence="1">Periplasm</location>
    </subcellularLocation>
</comment>
<protein>
    <submittedName>
        <fullName evidence="5">Carbohydrate ABC transporter substrate-binding protein</fullName>
    </submittedName>
</protein>
<evidence type="ECO:0000256" key="3">
    <source>
        <dbReference type="ARBA" id="ARBA00022448"/>
    </source>
</evidence>
<dbReference type="InterPro" id="IPR050490">
    <property type="entry name" value="Bact_solute-bd_prot1"/>
</dbReference>
<dbReference type="PROSITE" id="PS51318">
    <property type="entry name" value="TAT"/>
    <property type="match status" value="1"/>
</dbReference>
<dbReference type="Gene3D" id="3.40.190.10">
    <property type="entry name" value="Periplasmic binding protein-like II"/>
    <property type="match status" value="1"/>
</dbReference>
<dbReference type="InterPro" id="IPR006311">
    <property type="entry name" value="TAT_signal"/>
</dbReference>
<keyword evidence="4" id="KW-0732">Signal</keyword>
<comment type="caution">
    <text evidence="5">The sequence shown here is derived from an EMBL/GenBank/DDBJ whole genome shotgun (WGS) entry which is preliminary data.</text>
</comment>
<keyword evidence="6" id="KW-1185">Reference proteome</keyword>
<dbReference type="RefSeq" id="WP_145896883.1">
    <property type="nucleotide sequence ID" value="NZ_VOBQ01000027.1"/>
</dbReference>
<dbReference type="EMBL" id="VOBQ01000027">
    <property type="protein sequence ID" value="TWO66034.1"/>
    <property type="molecule type" value="Genomic_DNA"/>
</dbReference>
<comment type="similarity">
    <text evidence="2">Belongs to the bacterial solute-binding protein 1 family.</text>
</comment>
<reference evidence="5 6" key="1">
    <citation type="submission" date="2019-07" db="EMBL/GenBank/DDBJ databases">
        <title>Caenimonas sedimenti sp. nov., isolated from activated sludge.</title>
        <authorList>
            <person name="Xu J."/>
        </authorList>
    </citation>
    <scope>NUCLEOTIDE SEQUENCE [LARGE SCALE GENOMIC DNA]</scope>
    <source>
        <strain evidence="5 6">HX-9-20</strain>
    </source>
</reference>
<dbReference type="Proteomes" id="UP000318199">
    <property type="component" value="Unassembled WGS sequence"/>
</dbReference>
<evidence type="ECO:0000256" key="4">
    <source>
        <dbReference type="ARBA" id="ARBA00022729"/>
    </source>
</evidence>
<evidence type="ECO:0000256" key="2">
    <source>
        <dbReference type="ARBA" id="ARBA00008520"/>
    </source>
</evidence>
<dbReference type="PANTHER" id="PTHR43649:SF34">
    <property type="entry name" value="ABC TRANSPORTER PERIPLASMIC-BINDING PROTEIN YCJN-RELATED"/>
    <property type="match status" value="1"/>
</dbReference>
<sequence>MSEFNRRKFLEGSASVAAAATLGTGATVFAPAVHAQTLALKPEKGAKLRVLRWSRFVQGDIDAYMLNVKKFTEKTGIEVRVDNEGWEDVRPKAAVAANTGGGPDIVLSTNDDANLYPEKLLDVTDVAEYLGKKYGGWYPAVHQYLRPDGKRWLGLGLGAAGSMIVYRDSMVKAAGFTSFPKDTAGFLALHKALKDKGTPGGYALGNATGDSLWTNWLMWSHGGQLVDKNNKVVIDSPETIKALEYGKELYATFIPGTLSWLDPNNNKAFLDGQISVTNNGISIYYATKTSTDPKVKELQSDIQHASFPIGPVGVPTESHLFFNQMIFKYTKYPQAAKEFLRFMMEREQFDAWLIGAGGYIAHPLAAYESCPIWTSDPKHTAYRDCVKNMRPTGHAGRLGYASAGAGADFIVANMVAEAISGSKTPKEAAERAQKRAERYYKV</sequence>
<organism evidence="5 6">
    <name type="scientific">Caenimonas sedimenti</name>
    <dbReference type="NCBI Taxonomy" id="2596921"/>
    <lineage>
        <taxon>Bacteria</taxon>
        <taxon>Pseudomonadati</taxon>
        <taxon>Pseudomonadota</taxon>
        <taxon>Betaproteobacteria</taxon>
        <taxon>Burkholderiales</taxon>
        <taxon>Comamonadaceae</taxon>
        <taxon>Caenimonas</taxon>
    </lineage>
</organism>
<proteinExistence type="inferred from homology"/>
<keyword evidence="3" id="KW-0813">Transport</keyword>
<dbReference type="AlphaFoldDB" id="A0A562ZES5"/>
<evidence type="ECO:0000313" key="6">
    <source>
        <dbReference type="Proteomes" id="UP000318199"/>
    </source>
</evidence>
<dbReference type="OrthoDB" id="5890863at2"/>